<dbReference type="Proteomes" id="UP000823775">
    <property type="component" value="Unassembled WGS sequence"/>
</dbReference>
<proteinExistence type="predicted"/>
<feature type="region of interest" description="Disordered" evidence="1">
    <location>
        <begin position="1"/>
        <end position="76"/>
    </location>
</feature>
<accession>A0ABS8SY52</accession>
<protein>
    <submittedName>
        <fullName evidence="2">Uncharacterized protein</fullName>
    </submittedName>
</protein>
<evidence type="ECO:0000256" key="1">
    <source>
        <dbReference type="SAM" id="MobiDB-lite"/>
    </source>
</evidence>
<feature type="compositionally biased region" description="Polar residues" evidence="1">
    <location>
        <begin position="64"/>
        <end position="73"/>
    </location>
</feature>
<sequence>MRSKSPVRSRSRSVGPWSSPRRRLPEGSSGHQDSSQHRSPVMYREDRMRSSPQISFTEKDSSSWRDSPSYTTHRLNDMRDVDAVQEHGHPRSLSNRRSPPDRAFTRSNRRVEIFRWVRGRADADEHFDGPLHTGRFPELHSGESTDERSRYGERRGGGPRQMGNVEEQEENSCSLLTETGNGNVLRLIEPRIYGAVCISACFWFNLVASSSSKERASVTIAACNSLFQKGENN</sequence>
<dbReference type="EMBL" id="JACEIK010000911">
    <property type="protein sequence ID" value="MCD7463740.1"/>
    <property type="molecule type" value="Genomic_DNA"/>
</dbReference>
<feature type="compositionally biased region" description="Basic residues" evidence="1">
    <location>
        <begin position="1"/>
        <end position="11"/>
    </location>
</feature>
<evidence type="ECO:0000313" key="2">
    <source>
        <dbReference type="EMBL" id="MCD7463740.1"/>
    </source>
</evidence>
<name>A0ABS8SY52_DATST</name>
<feature type="region of interest" description="Disordered" evidence="1">
    <location>
        <begin position="86"/>
        <end position="105"/>
    </location>
</feature>
<gene>
    <name evidence="2" type="ORF">HAX54_051309</name>
</gene>
<feature type="compositionally biased region" description="Basic and acidic residues" evidence="1">
    <location>
        <begin position="126"/>
        <end position="156"/>
    </location>
</feature>
<feature type="region of interest" description="Disordered" evidence="1">
    <location>
        <begin position="126"/>
        <end position="171"/>
    </location>
</feature>
<reference evidence="2 3" key="1">
    <citation type="journal article" date="2021" name="BMC Genomics">
        <title>Datura genome reveals duplications of psychoactive alkaloid biosynthetic genes and high mutation rate following tissue culture.</title>
        <authorList>
            <person name="Rajewski A."/>
            <person name="Carter-House D."/>
            <person name="Stajich J."/>
            <person name="Litt A."/>
        </authorList>
    </citation>
    <scope>NUCLEOTIDE SEQUENCE [LARGE SCALE GENOMIC DNA]</scope>
    <source>
        <strain evidence="2">AR-01</strain>
    </source>
</reference>
<organism evidence="2 3">
    <name type="scientific">Datura stramonium</name>
    <name type="common">Jimsonweed</name>
    <name type="synonym">Common thornapple</name>
    <dbReference type="NCBI Taxonomy" id="4076"/>
    <lineage>
        <taxon>Eukaryota</taxon>
        <taxon>Viridiplantae</taxon>
        <taxon>Streptophyta</taxon>
        <taxon>Embryophyta</taxon>
        <taxon>Tracheophyta</taxon>
        <taxon>Spermatophyta</taxon>
        <taxon>Magnoliopsida</taxon>
        <taxon>eudicotyledons</taxon>
        <taxon>Gunneridae</taxon>
        <taxon>Pentapetalae</taxon>
        <taxon>asterids</taxon>
        <taxon>lamiids</taxon>
        <taxon>Solanales</taxon>
        <taxon>Solanaceae</taxon>
        <taxon>Solanoideae</taxon>
        <taxon>Datureae</taxon>
        <taxon>Datura</taxon>
    </lineage>
</organism>
<dbReference type="PANTHER" id="PTHR34536">
    <property type="entry name" value="DENTIN SIALOPHOSPHOPROTEIN-LIKE PROTEIN"/>
    <property type="match status" value="1"/>
</dbReference>
<keyword evidence="3" id="KW-1185">Reference proteome</keyword>
<evidence type="ECO:0000313" key="3">
    <source>
        <dbReference type="Proteomes" id="UP000823775"/>
    </source>
</evidence>
<comment type="caution">
    <text evidence="2">The sequence shown here is derived from an EMBL/GenBank/DDBJ whole genome shotgun (WGS) entry which is preliminary data.</text>
</comment>
<dbReference type="PANTHER" id="PTHR34536:SF4">
    <property type="entry name" value="BTZ DOMAIN-CONTAINING PROTEIN"/>
    <property type="match status" value="1"/>
</dbReference>